<dbReference type="PROSITE" id="PS51318">
    <property type="entry name" value="TAT"/>
    <property type="match status" value="1"/>
</dbReference>
<sequence length="99" mass="10528">MSEHNVNRRSFLKTSTTAALASSTLMGLATTPAKAAGSNEKIRIGFVGPGGRGFGAHVRTLAQLQKDGANIELVSAADVYSVHRDRFTNYVKKTTGYNA</sequence>
<dbReference type="InterPro" id="IPR036291">
    <property type="entry name" value="NAD(P)-bd_dom_sf"/>
</dbReference>
<proteinExistence type="predicted"/>
<dbReference type="InterPro" id="IPR006311">
    <property type="entry name" value="TAT_signal"/>
</dbReference>
<accession>A0A3B1DK33</accession>
<dbReference type="SUPFAM" id="SSF51735">
    <property type="entry name" value="NAD(P)-binding Rossmann-fold domains"/>
    <property type="match status" value="1"/>
</dbReference>
<feature type="non-terminal residue" evidence="1">
    <location>
        <position position="99"/>
    </location>
</feature>
<organism evidence="1">
    <name type="scientific">hydrothermal vent metagenome</name>
    <dbReference type="NCBI Taxonomy" id="652676"/>
    <lineage>
        <taxon>unclassified sequences</taxon>
        <taxon>metagenomes</taxon>
        <taxon>ecological metagenomes</taxon>
    </lineage>
</organism>
<dbReference type="AlphaFoldDB" id="A0A3B1DK33"/>
<dbReference type="Gene3D" id="3.40.50.720">
    <property type="entry name" value="NAD(P)-binding Rossmann-like Domain"/>
    <property type="match status" value="1"/>
</dbReference>
<reference evidence="1" key="1">
    <citation type="submission" date="2018-06" db="EMBL/GenBank/DDBJ databases">
        <authorList>
            <person name="Zhirakovskaya E."/>
        </authorList>
    </citation>
    <scope>NUCLEOTIDE SEQUENCE</scope>
</reference>
<evidence type="ECO:0008006" key="2">
    <source>
        <dbReference type="Google" id="ProtNLM"/>
    </source>
</evidence>
<dbReference type="InterPro" id="IPR019546">
    <property type="entry name" value="TAT_signal_bac_arc"/>
</dbReference>
<dbReference type="NCBIfam" id="TIGR01409">
    <property type="entry name" value="TAT_signal_seq"/>
    <property type="match status" value="1"/>
</dbReference>
<protein>
    <recommendedName>
        <fullName evidence="2">Oxidoreductase</fullName>
    </recommendedName>
</protein>
<gene>
    <name evidence="1" type="ORF">MNBD_PLANCTO02-246</name>
</gene>
<name>A0A3B1DK33_9ZZZZ</name>
<evidence type="ECO:0000313" key="1">
    <source>
        <dbReference type="EMBL" id="VAX37143.1"/>
    </source>
</evidence>
<dbReference type="EMBL" id="UOGL01000104">
    <property type="protein sequence ID" value="VAX37143.1"/>
    <property type="molecule type" value="Genomic_DNA"/>
</dbReference>